<protein>
    <submittedName>
        <fullName evidence="2">Uncharacterized protein</fullName>
    </submittedName>
</protein>
<reference evidence="2 3" key="1">
    <citation type="submission" date="2016-10" db="EMBL/GenBank/DDBJ databases">
        <authorList>
            <person name="de Groot N.N."/>
        </authorList>
    </citation>
    <scope>NUCLEOTIDE SEQUENCE [LARGE SCALE GENOMIC DNA]</scope>
    <source>
        <strain evidence="2 3">DSM 2179</strain>
    </source>
</reference>
<dbReference type="Proteomes" id="UP000199662">
    <property type="component" value="Unassembled WGS sequence"/>
</dbReference>
<keyword evidence="1" id="KW-0472">Membrane</keyword>
<feature type="transmembrane region" description="Helical" evidence="1">
    <location>
        <begin position="6"/>
        <end position="25"/>
    </location>
</feature>
<keyword evidence="3" id="KW-1185">Reference proteome</keyword>
<sequence>MTFWESVIFWAVTGMFSLASARLMMEFKKQVAIRDGVRAILRDRILQNYNHYCEKGWAPFYAVDNVTIMYNAYHALDGNGAITEIYHKFLQLPQQEP</sequence>
<organism evidence="2 3">
    <name type="scientific">Propionispira arboris</name>
    <dbReference type="NCBI Taxonomy" id="84035"/>
    <lineage>
        <taxon>Bacteria</taxon>
        <taxon>Bacillati</taxon>
        <taxon>Bacillota</taxon>
        <taxon>Negativicutes</taxon>
        <taxon>Selenomonadales</taxon>
        <taxon>Selenomonadaceae</taxon>
        <taxon>Propionispira</taxon>
    </lineage>
</organism>
<dbReference type="STRING" id="84035.SAMN05660742_10661"/>
<proteinExistence type="predicted"/>
<gene>
    <name evidence="2" type="ORF">SAMN05660742_10661</name>
</gene>
<name>A0A1H6Y0S9_9FIRM</name>
<dbReference type="EMBL" id="FNZK01000006">
    <property type="protein sequence ID" value="SEJ34918.1"/>
    <property type="molecule type" value="Genomic_DNA"/>
</dbReference>
<accession>A0A1H6Y0S9</accession>
<evidence type="ECO:0000256" key="1">
    <source>
        <dbReference type="SAM" id="Phobius"/>
    </source>
</evidence>
<evidence type="ECO:0000313" key="3">
    <source>
        <dbReference type="Proteomes" id="UP000199662"/>
    </source>
</evidence>
<keyword evidence="1" id="KW-1133">Transmembrane helix</keyword>
<dbReference type="AlphaFoldDB" id="A0A1H6Y0S9"/>
<keyword evidence="1" id="KW-0812">Transmembrane</keyword>
<dbReference type="RefSeq" id="WP_091830623.1">
    <property type="nucleotide sequence ID" value="NZ_FNZK01000006.1"/>
</dbReference>
<evidence type="ECO:0000313" key="2">
    <source>
        <dbReference type="EMBL" id="SEJ34918.1"/>
    </source>
</evidence>